<evidence type="ECO:0000313" key="1">
    <source>
        <dbReference type="EMBL" id="KAI8039783.1"/>
    </source>
</evidence>
<dbReference type="PANTHER" id="PTHR20898">
    <property type="entry name" value="DAEDALUS ON 3-RELATED-RELATED"/>
    <property type="match status" value="1"/>
</dbReference>
<dbReference type="EMBL" id="JAMKOV010000005">
    <property type="protein sequence ID" value="KAI8039783.1"/>
    <property type="molecule type" value="Genomic_DNA"/>
</dbReference>
<sequence>MVTAKQSVPRMNAAMLILLISMGPDALRGHLEFNNVHCLVRNRKFMDYEYCYLKSINRTYKYLSLKTKIHHLPVDNCVTRFQFRNRENRRLMYNLDFKVDACKFMRDRQNVVANWVFQTFESYSNINHTCPYDVSVSCDVLQI</sequence>
<keyword evidence="2" id="KW-1185">Reference proteome</keyword>
<dbReference type="PANTHER" id="PTHR20898:SF0">
    <property type="entry name" value="DAEDALUS ON 3-RELATED"/>
    <property type="match status" value="1"/>
</dbReference>
<evidence type="ECO:0000313" key="2">
    <source>
        <dbReference type="Proteomes" id="UP001059596"/>
    </source>
</evidence>
<protein>
    <submittedName>
        <fullName evidence="1">Uncharacterized protein</fullName>
    </submittedName>
</protein>
<dbReference type="Proteomes" id="UP001059596">
    <property type="component" value="Unassembled WGS sequence"/>
</dbReference>
<organism evidence="1 2">
    <name type="scientific">Drosophila gunungcola</name>
    <name type="common">fruit fly</name>
    <dbReference type="NCBI Taxonomy" id="103775"/>
    <lineage>
        <taxon>Eukaryota</taxon>
        <taxon>Metazoa</taxon>
        <taxon>Ecdysozoa</taxon>
        <taxon>Arthropoda</taxon>
        <taxon>Hexapoda</taxon>
        <taxon>Insecta</taxon>
        <taxon>Pterygota</taxon>
        <taxon>Neoptera</taxon>
        <taxon>Endopterygota</taxon>
        <taxon>Diptera</taxon>
        <taxon>Brachycera</taxon>
        <taxon>Muscomorpha</taxon>
        <taxon>Ephydroidea</taxon>
        <taxon>Drosophilidae</taxon>
        <taxon>Drosophila</taxon>
        <taxon>Sophophora</taxon>
    </lineage>
</organism>
<dbReference type="InterPro" id="IPR010512">
    <property type="entry name" value="DUF1091"/>
</dbReference>
<comment type="caution">
    <text evidence="1">The sequence shown here is derived from an EMBL/GenBank/DDBJ whole genome shotgun (WGS) entry which is preliminary data.</text>
</comment>
<accession>A0A9P9YMK6</accession>
<proteinExistence type="predicted"/>
<dbReference type="Pfam" id="PF06477">
    <property type="entry name" value="DUF1091"/>
    <property type="match status" value="1"/>
</dbReference>
<gene>
    <name evidence="1" type="ORF">M5D96_007207</name>
</gene>
<reference evidence="1" key="1">
    <citation type="journal article" date="2023" name="Genome Biol. Evol.">
        <title>Long-read-based Genome Assembly of Drosophila gunungcola Reveals Fewer Chemosensory Genes in Flower-breeding Species.</title>
        <authorList>
            <person name="Negi A."/>
            <person name="Liao B.Y."/>
            <person name="Yeh S.D."/>
        </authorList>
    </citation>
    <scope>NUCLEOTIDE SEQUENCE</scope>
    <source>
        <strain evidence="1">Sukarami</strain>
    </source>
</reference>
<name>A0A9P9YMK6_9MUSC</name>
<dbReference type="AlphaFoldDB" id="A0A9P9YMK6"/>